<feature type="region of interest" description="Disordered" evidence="1">
    <location>
        <begin position="16"/>
        <end position="36"/>
    </location>
</feature>
<organism evidence="3 4">
    <name type="scientific">Trifolium pratense</name>
    <name type="common">Red clover</name>
    <dbReference type="NCBI Taxonomy" id="57577"/>
    <lineage>
        <taxon>Eukaryota</taxon>
        <taxon>Viridiplantae</taxon>
        <taxon>Streptophyta</taxon>
        <taxon>Embryophyta</taxon>
        <taxon>Tracheophyta</taxon>
        <taxon>Spermatophyta</taxon>
        <taxon>Magnoliopsida</taxon>
        <taxon>eudicotyledons</taxon>
        <taxon>Gunneridae</taxon>
        <taxon>Pentapetalae</taxon>
        <taxon>rosids</taxon>
        <taxon>fabids</taxon>
        <taxon>Fabales</taxon>
        <taxon>Fabaceae</taxon>
        <taxon>Papilionoideae</taxon>
        <taxon>50 kb inversion clade</taxon>
        <taxon>NPAAA clade</taxon>
        <taxon>Hologalegina</taxon>
        <taxon>IRL clade</taxon>
        <taxon>Trifolieae</taxon>
        <taxon>Trifolium</taxon>
    </lineage>
</organism>
<dbReference type="GO" id="GO:0003676">
    <property type="term" value="F:nucleic acid binding"/>
    <property type="evidence" value="ECO:0007669"/>
    <property type="project" value="InterPro"/>
</dbReference>
<evidence type="ECO:0000313" key="3">
    <source>
        <dbReference type="EMBL" id="PNX87090.1"/>
    </source>
</evidence>
<evidence type="ECO:0000256" key="1">
    <source>
        <dbReference type="SAM" id="MobiDB-lite"/>
    </source>
</evidence>
<reference evidence="3 4" key="2">
    <citation type="journal article" date="2017" name="Front. Plant Sci.">
        <title>Gene Classification and Mining of Molecular Markers Useful in Red Clover (Trifolium pratense) Breeding.</title>
        <authorList>
            <person name="Istvanek J."/>
            <person name="Dluhosova J."/>
            <person name="Dluhos P."/>
            <person name="Patkova L."/>
            <person name="Nedelnik J."/>
            <person name="Repkova J."/>
        </authorList>
    </citation>
    <scope>NUCLEOTIDE SEQUENCE [LARGE SCALE GENOMIC DNA]</scope>
    <source>
        <strain evidence="4">cv. Tatra</strain>
        <tissue evidence="3">Young leaves</tissue>
    </source>
</reference>
<dbReference type="AlphaFoldDB" id="A0A2K3M8I1"/>
<dbReference type="GO" id="GO:0004523">
    <property type="term" value="F:RNA-DNA hybrid ribonuclease activity"/>
    <property type="evidence" value="ECO:0007669"/>
    <property type="project" value="InterPro"/>
</dbReference>
<evidence type="ECO:0000259" key="2">
    <source>
        <dbReference type="Pfam" id="PF13456"/>
    </source>
</evidence>
<gene>
    <name evidence="3" type="ORF">L195_g043175</name>
</gene>
<evidence type="ECO:0000313" key="4">
    <source>
        <dbReference type="Proteomes" id="UP000236291"/>
    </source>
</evidence>
<reference evidence="3 4" key="1">
    <citation type="journal article" date="2014" name="Am. J. Bot.">
        <title>Genome assembly and annotation for red clover (Trifolium pratense; Fabaceae).</title>
        <authorList>
            <person name="Istvanek J."/>
            <person name="Jaros M."/>
            <person name="Krenek A."/>
            <person name="Repkova J."/>
        </authorList>
    </citation>
    <scope>NUCLEOTIDE SEQUENCE [LARGE SCALE GENOMIC DNA]</scope>
    <source>
        <strain evidence="4">cv. Tatra</strain>
        <tissue evidence="3">Young leaves</tissue>
    </source>
</reference>
<protein>
    <submittedName>
        <fullName evidence="3">Cytochrome p450</fullName>
    </submittedName>
</protein>
<sequence>MRLLDAWVHAKYSNMSTPNSADTATTERGNSVESSSNTAGLMASEALSLLHAIRWIQNLQLDNVDFAMDAKTVVDQFHNKGIVLTEVVDVLEECKRLFSLYFENSRVEFTKRCGSSCSCKGSPISS</sequence>
<dbReference type="Proteomes" id="UP000236291">
    <property type="component" value="Unassembled WGS sequence"/>
</dbReference>
<feature type="domain" description="RNase H type-1" evidence="2">
    <location>
        <begin position="36"/>
        <end position="115"/>
    </location>
</feature>
<proteinExistence type="predicted"/>
<dbReference type="InterPro" id="IPR002156">
    <property type="entry name" value="RNaseH_domain"/>
</dbReference>
<name>A0A2K3M8I1_TRIPR</name>
<comment type="caution">
    <text evidence="3">The sequence shown here is derived from an EMBL/GenBank/DDBJ whole genome shotgun (WGS) entry which is preliminary data.</text>
</comment>
<accession>A0A2K3M8I1</accession>
<dbReference type="Pfam" id="PF13456">
    <property type="entry name" value="RVT_3"/>
    <property type="match status" value="1"/>
</dbReference>
<dbReference type="EMBL" id="ASHM01052959">
    <property type="protein sequence ID" value="PNX87090.1"/>
    <property type="molecule type" value="Genomic_DNA"/>
</dbReference>